<dbReference type="RefSeq" id="WP_163464463.1">
    <property type="nucleotide sequence ID" value="NZ_JAAAMG010000013.1"/>
</dbReference>
<feature type="chain" id="PRO_5027099231" evidence="6">
    <location>
        <begin position="30"/>
        <end position="299"/>
    </location>
</feature>
<evidence type="ECO:0000313" key="8">
    <source>
        <dbReference type="EMBL" id="NDW06002.1"/>
    </source>
</evidence>
<comment type="similarity">
    <text evidence="2">Belongs to the bacterial solute-binding protein 8 family.</text>
</comment>
<proteinExistence type="inferred from homology"/>
<dbReference type="Gene3D" id="3.40.50.1980">
    <property type="entry name" value="Nitrogenase molybdenum iron protein domain"/>
    <property type="match status" value="2"/>
</dbReference>
<dbReference type="PANTHER" id="PTHR30532:SF1">
    <property type="entry name" value="IRON(3+)-HYDROXAMATE-BINDING PROTEIN FHUD"/>
    <property type="match status" value="1"/>
</dbReference>
<dbReference type="GO" id="GO:1901678">
    <property type="term" value="P:iron coordination entity transport"/>
    <property type="evidence" value="ECO:0007669"/>
    <property type="project" value="UniProtKB-ARBA"/>
</dbReference>
<dbReference type="PROSITE" id="PS51318">
    <property type="entry name" value="TAT"/>
    <property type="match status" value="1"/>
</dbReference>
<dbReference type="Proteomes" id="UP000469011">
    <property type="component" value="Unassembled WGS sequence"/>
</dbReference>
<evidence type="ECO:0000256" key="2">
    <source>
        <dbReference type="ARBA" id="ARBA00008814"/>
    </source>
</evidence>
<dbReference type="PRINTS" id="PR01715">
    <property type="entry name" value="FERRIBNDNGPP"/>
</dbReference>
<sequence>MIGWPGHISRRALLAGLAASAVSPGAARAAASGRFAVVDWALLETVLALGLVPLAAPELILYRRLAVEPEIPDTVLDLGLRGALSFERLALLRPGVVYGSNYSAWAAPQIEAIAPFKTFQLFVPGEPPLDKIKAMTLALAEDFGIAGRGRSVVAGARAELATRRRRLASIGTRDVLLVDVGDANHVRVYGADSLFGETLAQLGLTNAWAGGTRYSAAAPVGIEALAAYPEAFLIVVGPVPSDAETEMRNGALWRALPSVAAGRFAVIAPCNAFGALPAALRLARLVTAALLAAEGRAPA</sequence>
<evidence type="ECO:0000313" key="9">
    <source>
        <dbReference type="Proteomes" id="UP000469011"/>
    </source>
</evidence>
<gene>
    <name evidence="8" type="ORF">GTK09_16395</name>
</gene>
<dbReference type="InterPro" id="IPR002491">
    <property type="entry name" value="ABC_transptr_periplasmic_BD"/>
</dbReference>
<dbReference type="PANTHER" id="PTHR30532">
    <property type="entry name" value="IRON III DICITRATE-BINDING PERIPLASMIC PROTEIN"/>
    <property type="match status" value="1"/>
</dbReference>
<dbReference type="InterPro" id="IPR006311">
    <property type="entry name" value="TAT_signal"/>
</dbReference>
<keyword evidence="4" id="KW-0406">Ion transport</keyword>
<dbReference type="InterPro" id="IPR051313">
    <property type="entry name" value="Bact_iron-sidero_bind"/>
</dbReference>
<feature type="signal peptide" evidence="6">
    <location>
        <begin position="1"/>
        <end position="29"/>
    </location>
</feature>
<organism evidence="8 9">
    <name type="scientific">Jiella pacifica</name>
    <dbReference type="NCBI Taxonomy" id="2696469"/>
    <lineage>
        <taxon>Bacteria</taxon>
        <taxon>Pseudomonadati</taxon>
        <taxon>Pseudomonadota</taxon>
        <taxon>Alphaproteobacteria</taxon>
        <taxon>Hyphomicrobiales</taxon>
        <taxon>Aurantimonadaceae</taxon>
        <taxon>Jiella</taxon>
    </lineage>
</organism>
<evidence type="ECO:0000256" key="3">
    <source>
        <dbReference type="ARBA" id="ARBA00022448"/>
    </source>
</evidence>
<keyword evidence="5 6" id="KW-0732">Signal</keyword>
<evidence type="ECO:0000256" key="4">
    <source>
        <dbReference type="ARBA" id="ARBA00022496"/>
    </source>
</evidence>
<reference evidence="8 9" key="1">
    <citation type="submission" date="2020-01" db="EMBL/GenBank/DDBJ databases">
        <title>Jiella pacifica sp. nov.</title>
        <authorList>
            <person name="Xue Z."/>
            <person name="Zhu S."/>
            <person name="Chen J."/>
            <person name="Yang J."/>
        </authorList>
    </citation>
    <scope>NUCLEOTIDE SEQUENCE [LARGE SCALE GENOMIC DNA]</scope>
    <source>
        <strain evidence="8 9">40Bstr34</strain>
    </source>
</reference>
<keyword evidence="9" id="KW-1185">Reference proteome</keyword>
<keyword evidence="4" id="KW-0410">Iron transport</keyword>
<evidence type="ECO:0000256" key="1">
    <source>
        <dbReference type="ARBA" id="ARBA00004196"/>
    </source>
</evidence>
<evidence type="ECO:0000259" key="7">
    <source>
        <dbReference type="PROSITE" id="PS50983"/>
    </source>
</evidence>
<dbReference type="SUPFAM" id="SSF53807">
    <property type="entry name" value="Helical backbone' metal receptor"/>
    <property type="match status" value="1"/>
</dbReference>
<dbReference type="AlphaFoldDB" id="A0A6N9T602"/>
<comment type="caution">
    <text evidence="8">The sequence shown here is derived from an EMBL/GenBank/DDBJ whole genome shotgun (WGS) entry which is preliminary data.</text>
</comment>
<dbReference type="GO" id="GO:0030288">
    <property type="term" value="C:outer membrane-bounded periplasmic space"/>
    <property type="evidence" value="ECO:0007669"/>
    <property type="project" value="TreeGrafter"/>
</dbReference>
<dbReference type="Pfam" id="PF01497">
    <property type="entry name" value="Peripla_BP_2"/>
    <property type="match status" value="1"/>
</dbReference>
<protein>
    <submittedName>
        <fullName evidence="8">ABC transporter substrate-binding protein</fullName>
    </submittedName>
</protein>
<keyword evidence="3" id="KW-0813">Transport</keyword>
<comment type="subcellular location">
    <subcellularLocation>
        <location evidence="1">Cell envelope</location>
    </subcellularLocation>
</comment>
<accession>A0A6N9T602</accession>
<name>A0A6N9T602_9HYPH</name>
<evidence type="ECO:0000256" key="6">
    <source>
        <dbReference type="SAM" id="SignalP"/>
    </source>
</evidence>
<feature type="domain" description="Fe/B12 periplasmic-binding" evidence="7">
    <location>
        <begin position="34"/>
        <end position="294"/>
    </location>
</feature>
<evidence type="ECO:0000256" key="5">
    <source>
        <dbReference type="ARBA" id="ARBA00022729"/>
    </source>
</evidence>
<dbReference type="PROSITE" id="PS50983">
    <property type="entry name" value="FE_B12_PBP"/>
    <property type="match status" value="1"/>
</dbReference>
<keyword evidence="4" id="KW-0408">Iron</keyword>
<dbReference type="EMBL" id="JAAAMG010000013">
    <property type="protein sequence ID" value="NDW06002.1"/>
    <property type="molecule type" value="Genomic_DNA"/>
</dbReference>